<dbReference type="Proteomes" id="UP000784294">
    <property type="component" value="Unassembled WGS sequence"/>
</dbReference>
<organism evidence="2 3">
    <name type="scientific">Protopolystoma xenopodis</name>
    <dbReference type="NCBI Taxonomy" id="117903"/>
    <lineage>
        <taxon>Eukaryota</taxon>
        <taxon>Metazoa</taxon>
        <taxon>Spiralia</taxon>
        <taxon>Lophotrochozoa</taxon>
        <taxon>Platyhelminthes</taxon>
        <taxon>Monogenea</taxon>
        <taxon>Polyopisthocotylea</taxon>
        <taxon>Polystomatidea</taxon>
        <taxon>Polystomatidae</taxon>
        <taxon>Protopolystoma</taxon>
    </lineage>
</organism>
<keyword evidence="1" id="KW-1133">Transmembrane helix</keyword>
<keyword evidence="1" id="KW-0812">Transmembrane</keyword>
<accession>A0A3S5BAA4</accession>
<keyword evidence="3" id="KW-1185">Reference proteome</keyword>
<evidence type="ECO:0000313" key="2">
    <source>
        <dbReference type="EMBL" id="VEL38395.1"/>
    </source>
</evidence>
<feature type="transmembrane region" description="Helical" evidence="1">
    <location>
        <begin position="62"/>
        <end position="81"/>
    </location>
</feature>
<proteinExistence type="predicted"/>
<evidence type="ECO:0000256" key="1">
    <source>
        <dbReference type="SAM" id="Phobius"/>
    </source>
</evidence>
<feature type="transmembrane region" description="Helical" evidence="1">
    <location>
        <begin position="20"/>
        <end position="50"/>
    </location>
</feature>
<keyword evidence="1" id="KW-0472">Membrane</keyword>
<protein>
    <submittedName>
        <fullName evidence="2">Uncharacterized protein</fullName>
    </submittedName>
</protein>
<dbReference type="EMBL" id="CAAALY010257808">
    <property type="protein sequence ID" value="VEL38395.1"/>
    <property type="molecule type" value="Genomic_DNA"/>
</dbReference>
<name>A0A3S5BAA4_9PLAT</name>
<reference evidence="2" key="1">
    <citation type="submission" date="2018-11" db="EMBL/GenBank/DDBJ databases">
        <authorList>
            <consortium name="Pathogen Informatics"/>
        </authorList>
    </citation>
    <scope>NUCLEOTIDE SEQUENCE</scope>
</reference>
<sequence>MAVIALEEAGTHASVPDFLLVVSFIVLCSFFGPSLYFIFPFCLFLPLAAVHLSVDLVSTHFYLAYTLHASNLPYLIFTQSWSDLHALQYYSINLSSSDICFYPFTPFYVAYKGFLQLFSFLGSPSPRAMWADQTCSSLDTLQASPNEDSVLVFIRLARSPVRWGFFA</sequence>
<dbReference type="AlphaFoldDB" id="A0A3S5BAA4"/>
<feature type="transmembrane region" description="Helical" evidence="1">
    <location>
        <begin position="101"/>
        <end position="121"/>
    </location>
</feature>
<gene>
    <name evidence="2" type="ORF">PXEA_LOCUS31835</name>
</gene>
<evidence type="ECO:0000313" key="3">
    <source>
        <dbReference type="Proteomes" id="UP000784294"/>
    </source>
</evidence>
<comment type="caution">
    <text evidence="2">The sequence shown here is derived from an EMBL/GenBank/DDBJ whole genome shotgun (WGS) entry which is preliminary data.</text>
</comment>